<evidence type="ECO:0000256" key="1">
    <source>
        <dbReference type="SAM" id="MobiDB-lite"/>
    </source>
</evidence>
<reference evidence="2 3" key="1">
    <citation type="journal article" date="2015" name="Genome Biol. Evol.">
        <title>Comparative Genomics of a Bacterivorous Green Alga Reveals Evolutionary Causalities and Consequences of Phago-Mixotrophic Mode of Nutrition.</title>
        <authorList>
            <person name="Burns J.A."/>
            <person name="Paasch A."/>
            <person name="Narechania A."/>
            <person name="Kim E."/>
        </authorList>
    </citation>
    <scope>NUCLEOTIDE SEQUENCE [LARGE SCALE GENOMIC DNA]</scope>
    <source>
        <strain evidence="2 3">PLY_AMNH</strain>
    </source>
</reference>
<sequence length="304" mass="32752">MRLPDGVRNSPTLTTPEVDDPGETKAEDSAAVVARRACFTAQSTLVRKVRESGTKWAKTLRETVLGGKHVRFSGKNKDLAKLGKLIVLLKTEFSAVGLDLASFDFSDPTKEVIPLVNELVYDTFSENRARRAPFETAARSRPLLAVTFKMLALLRTTVYTNWAAAQQGEVIGTAAAAAIPTSEDSEAKQLLNKQDRDRHEIRVLEHYIKNQKGVALALKAAAAPRGGLNGYQAGMRRKVYQQAVGDGPDAFSEVCEVYGAPTGFHAGVSVERIDLSAHGFAVGGAQKQEEQNGLLDELGVSASG</sequence>
<evidence type="ECO:0000313" key="2">
    <source>
        <dbReference type="EMBL" id="KAK3279061.1"/>
    </source>
</evidence>
<organism evidence="2 3">
    <name type="scientific">Cymbomonas tetramitiformis</name>
    <dbReference type="NCBI Taxonomy" id="36881"/>
    <lineage>
        <taxon>Eukaryota</taxon>
        <taxon>Viridiplantae</taxon>
        <taxon>Chlorophyta</taxon>
        <taxon>Pyramimonadophyceae</taxon>
        <taxon>Pyramimonadales</taxon>
        <taxon>Pyramimonadaceae</taxon>
        <taxon>Cymbomonas</taxon>
    </lineage>
</organism>
<proteinExistence type="predicted"/>
<comment type="caution">
    <text evidence="2">The sequence shown here is derived from an EMBL/GenBank/DDBJ whole genome shotgun (WGS) entry which is preliminary data.</text>
</comment>
<keyword evidence="3" id="KW-1185">Reference proteome</keyword>
<accession>A0AAE0LB96</accession>
<name>A0AAE0LB96_9CHLO</name>
<protein>
    <submittedName>
        <fullName evidence="2">Uncharacterized protein</fullName>
    </submittedName>
</protein>
<dbReference type="Proteomes" id="UP001190700">
    <property type="component" value="Unassembled WGS sequence"/>
</dbReference>
<evidence type="ECO:0000313" key="3">
    <source>
        <dbReference type="Proteomes" id="UP001190700"/>
    </source>
</evidence>
<feature type="region of interest" description="Disordered" evidence="1">
    <location>
        <begin position="1"/>
        <end position="25"/>
    </location>
</feature>
<dbReference type="EMBL" id="LGRX02005147">
    <property type="protein sequence ID" value="KAK3279061.1"/>
    <property type="molecule type" value="Genomic_DNA"/>
</dbReference>
<dbReference type="AlphaFoldDB" id="A0AAE0LB96"/>
<gene>
    <name evidence="2" type="ORF">CYMTET_13035</name>
</gene>